<protein>
    <submittedName>
        <fullName evidence="1">Uncharacterized protein</fullName>
    </submittedName>
</protein>
<name>A0A9W6LV19_9HYPH</name>
<comment type="caution">
    <text evidence="1">The sequence shown here is derived from an EMBL/GenBank/DDBJ whole genome shotgun (WGS) entry which is preliminary data.</text>
</comment>
<evidence type="ECO:0000313" key="2">
    <source>
        <dbReference type="Proteomes" id="UP001144323"/>
    </source>
</evidence>
<gene>
    <name evidence="1" type="ORF">LMG27198_51660</name>
</gene>
<sequence>MASPIIGSAASGILAAETLDAVSGAAAEQVALNKLTHPRTNPGRRWTHFAESVHMNSHVGRIGRGPMTAEERLAELKAADTRRQTRRREALKQKGMTQQNVWLKPSVKAVIDQAIQNGRFRSRTEAIEWALASAFEEKSA</sequence>
<keyword evidence="2" id="KW-1185">Reference proteome</keyword>
<accession>A0A9W6LV19</accession>
<dbReference type="InterPro" id="IPR010985">
    <property type="entry name" value="Ribbon_hlx_hlx"/>
</dbReference>
<dbReference type="AlphaFoldDB" id="A0A9W6LV19"/>
<evidence type="ECO:0000313" key="1">
    <source>
        <dbReference type="EMBL" id="GLI96173.1"/>
    </source>
</evidence>
<organism evidence="1 2">
    <name type="scientific">Methylocystis echinoides</name>
    <dbReference type="NCBI Taxonomy" id="29468"/>
    <lineage>
        <taxon>Bacteria</taxon>
        <taxon>Pseudomonadati</taxon>
        <taxon>Pseudomonadota</taxon>
        <taxon>Alphaproteobacteria</taxon>
        <taxon>Hyphomicrobiales</taxon>
        <taxon>Methylocystaceae</taxon>
        <taxon>Methylocystis</taxon>
    </lineage>
</organism>
<proteinExistence type="predicted"/>
<dbReference type="EMBL" id="BSEC01000009">
    <property type="protein sequence ID" value="GLI96173.1"/>
    <property type="molecule type" value="Genomic_DNA"/>
</dbReference>
<dbReference type="GO" id="GO:0006355">
    <property type="term" value="P:regulation of DNA-templated transcription"/>
    <property type="evidence" value="ECO:0007669"/>
    <property type="project" value="InterPro"/>
</dbReference>
<reference evidence="1" key="1">
    <citation type="journal article" date="2023" name="Int. J. Syst. Evol. Microbiol.">
        <title>Methylocystis iwaonis sp. nov., a type II methane-oxidizing bacterium from surface soil of a rice paddy field in Japan, and emended description of the genus Methylocystis (ex Whittenbury et al. 1970) Bowman et al. 1993.</title>
        <authorList>
            <person name="Kaise H."/>
            <person name="Sawadogo J.B."/>
            <person name="Alam M.S."/>
            <person name="Ueno C."/>
            <person name="Dianou D."/>
            <person name="Shinjo R."/>
            <person name="Asakawa S."/>
        </authorList>
    </citation>
    <scope>NUCLEOTIDE SEQUENCE</scope>
    <source>
        <strain evidence="1">LMG27198</strain>
    </source>
</reference>
<dbReference type="SUPFAM" id="SSF47598">
    <property type="entry name" value="Ribbon-helix-helix"/>
    <property type="match status" value="1"/>
</dbReference>
<dbReference type="Proteomes" id="UP001144323">
    <property type="component" value="Unassembled WGS sequence"/>
</dbReference>